<evidence type="ECO:0000313" key="1">
    <source>
        <dbReference type="EMBL" id="MCG9966236.1"/>
    </source>
</evidence>
<name>A0ABS9R0V0_9GAMM</name>
<evidence type="ECO:0000313" key="2">
    <source>
        <dbReference type="Proteomes" id="UP000829384"/>
    </source>
</evidence>
<organism evidence="1 2">
    <name type="scientific">Shewanella cutis</name>
    <dbReference type="NCBI Taxonomy" id="2766780"/>
    <lineage>
        <taxon>Bacteria</taxon>
        <taxon>Pseudomonadati</taxon>
        <taxon>Pseudomonadota</taxon>
        <taxon>Gammaproteobacteria</taxon>
        <taxon>Alteromonadales</taxon>
        <taxon>Shewanellaceae</taxon>
        <taxon>Shewanella</taxon>
    </lineage>
</organism>
<sequence length="183" mass="21518">MSEPYSFILRITIDKIKYQEFMEAAPSQPCINDHWLQWWYSREMYGKLNLASEISSWSNLPSNQTVVDEWVKSKETMSFSTYDEATNIWDFGIIMCSESYTEILPLLVFAESVFKYKTYSPLDFAIIYPYFWGGDIVMAYMTFSKNAAILDTAKSEAHIVKEHLNYANHRFDTEWDNILSKIE</sequence>
<gene>
    <name evidence="1" type="ORF">H9J30_20360</name>
</gene>
<protein>
    <submittedName>
        <fullName evidence="1">Uncharacterized protein</fullName>
    </submittedName>
</protein>
<dbReference type="EMBL" id="JACSDI010000027">
    <property type="protein sequence ID" value="MCG9966236.1"/>
    <property type="molecule type" value="Genomic_DNA"/>
</dbReference>
<dbReference type="Proteomes" id="UP000829384">
    <property type="component" value="Unassembled WGS sequence"/>
</dbReference>
<dbReference type="RefSeq" id="WP_240132666.1">
    <property type="nucleotide sequence ID" value="NZ_JACSDI010000027.1"/>
</dbReference>
<accession>A0ABS9R0V0</accession>
<proteinExistence type="predicted"/>
<comment type="caution">
    <text evidence="1">The sequence shown here is derived from an EMBL/GenBank/DDBJ whole genome shotgun (WGS) entry which is preliminary data.</text>
</comment>
<reference evidence="1 2" key="1">
    <citation type="submission" date="2020-08" db="EMBL/GenBank/DDBJ databases">
        <title>Whole genome sequence of Shewanella sp strain PS-2.</title>
        <authorList>
            <person name="Das S.K."/>
        </authorList>
    </citation>
    <scope>NUCLEOTIDE SEQUENCE [LARGE SCALE GENOMIC DNA]</scope>
    <source>
        <strain evidence="1 2">PS-2</strain>
    </source>
</reference>
<keyword evidence="2" id="KW-1185">Reference proteome</keyword>